<dbReference type="PANTHER" id="PTHR37294:SF1">
    <property type="entry name" value="3'-5' EXORIBONUCLEASE YHAM"/>
    <property type="match status" value="1"/>
</dbReference>
<reference evidence="4 5" key="1">
    <citation type="submission" date="2020-02" db="EMBL/GenBank/DDBJ databases">
        <title>Genome assembly of a novel Clostridium senegalense strain.</title>
        <authorList>
            <person name="Gupta T.B."/>
            <person name="Jauregui R."/>
            <person name="Maclean P."/>
            <person name="Nawarathana A."/>
            <person name="Brightwell G."/>
        </authorList>
    </citation>
    <scope>NUCLEOTIDE SEQUENCE [LARGE SCALE GENOMIC DNA]</scope>
    <source>
        <strain evidence="4 5">AGRFS4</strain>
    </source>
</reference>
<dbReference type="Gene3D" id="2.40.50.140">
    <property type="entry name" value="Nucleic acid-binding proteins"/>
    <property type="match status" value="1"/>
</dbReference>
<evidence type="ECO:0000259" key="3">
    <source>
        <dbReference type="Pfam" id="PF01966"/>
    </source>
</evidence>
<dbReference type="InterPro" id="IPR006674">
    <property type="entry name" value="HD_domain"/>
</dbReference>
<name>A0A6M0H0Q4_9CLOT</name>
<keyword evidence="1" id="KW-0378">Hydrolase</keyword>
<dbReference type="GO" id="GO:0031125">
    <property type="term" value="P:rRNA 3'-end processing"/>
    <property type="evidence" value="ECO:0007669"/>
    <property type="project" value="TreeGrafter"/>
</dbReference>
<dbReference type="Gene3D" id="1.10.3210.10">
    <property type="entry name" value="Hypothetical protein af1432"/>
    <property type="match status" value="1"/>
</dbReference>
<sequence>MESKKNENFLIKKIHEFTKGERIENYFLIKTMECKFTNNSTTNKYLDLTLTDNSGTINAKLWEVPKELETMFKENMMVRVRGTVNEYRGKLQLKIDRIRKLNDEDNVIVEDFVPTAPYKAEEMYELLLDYICKIDNDHIRNITEKIILSFEEKLMYYPAAKSNHHAVKGGLLYHVTTMLKAGEALLNIYTDLDKDLLFAGVILHDIAKIYEMDSSDLGIVSQYTVQGQLLGHIILGINLIDTVGRDVNADKEIIILLQHMILTHHYEPEYGSPKKPMIPEAELLHHLDVMDARLYDMRKVLKDVECGEFSERVWSLDNLSIYKSYLSKNKSK</sequence>
<gene>
    <name evidence="4" type="ORF">G3M99_05750</name>
</gene>
<organism evidence="4 5">
    <name type="scientific">Clostridium senegalense</name>
    <dbReference type="NCBI Taxonomy" id="1465809"/>
    <lineage>
        <taxon>Bacteria</taxon>
        <taxon>Bacillati</taxon>
        <taxon>Bacillota</taxon>
        <taxon>Clostridia</taxon>
        <taxon>Eubacteriales</taxon>
        <taxon>Clostridiaceae</taxon>
        <taxon>Clostridium</taxon>
    </lineage>
</organism>
<evidence type="ECO:0000259" key="2">
    <source>
        <dbReference type="Pfam" id="PF01336"/>
    </source>
</evidence>
<dbReference type="InterPro" id="IPR012340">
    <property type="entry name" value="NA-bd_OB-fold"/>
</dbReference>
<evidence type="ECO:0000313" key="4">
    <source>
        <dbReference type="EMBL" id="NEU04366.1"/>
    </source>
</evidence>
<dbReference type="InterPro" id="IPR050798">
    <property type="entry name" value="YhaM_exoribonuc/phosphodiest"/>
</dbReference>
<feature type="domain" description="HD" evidence="3">
    <location>
        <begin position="173"/>
        <end position="292"/>
    </location>
</feature>
<dbReference type="SUPFAM" id="SSF50249">
    <property type="entry name" value="Nucleic acid-binding proteins"/>
    <property type="match status" value="1"/>
</dbReference>
<dbReference type="GO" id="GO:0003676">
    <property type="term" value="F:nucleic acid binding"/>
    <property type="evidence" value="ECO:0007669"/>
    <property type="project" value="InterPro"/>
</dbReference>
<evidence type="ECO:0000313" key="5">
    <source>
        <dbReference type="Proteomes" id="UP000481872"/>
    </source>
</evidence>
<dbReference type="Pfam" id="PF01966">
    <property type="entry name" value="HD"/>
    <property type="match status" value="1"/>
</dbReference>
<feature type="domain" description="OB" evidence="2">
    <location>
        <begin position="40"/>
        <end position="101"/>
    </location>
</feature>
<dbReference type="CDD" id="cd00077">
    <property type="entry name" value="HDc"/>
    <property type="match status" value="1"/>
</dbReference>
<dbReference type="InterPro" id="IPR004365">
    <property type="entry name" value="NA-bd_OB_tRNA"/>
</dbReference>
<dbReference type="Proteomes" id="UP000481872">
    <property type="component" value="Unassembled WGS sequence"/>
</dbReference>
<evidence type="ECO:0000256" key="1">
    <source>
        <dbReference type="ARBA" id="ARBA00022801"/>
    </source>
</evidence>
<keyword evidence="5" id="KW-1185">Reference proteome</keyword>
<comment type="caution">
    <text evidence="4">The sequence shown here is derived from an EMBL/GenBank/DDBJ whole genome shotgun (WGS) entry which is preliminary data.</text>
</comment>
<dbReference type="RefSeq" id="WP_199869501.1">
    <property type="nucleotide sequence ID" value="NZ_JAAGPU010000007.1"/>
</dbReference>
<dbReference type="InterPro" id="IPR003607">
    <property type="entry name" value="HD/PDEase_dom"/>
</dbReference>
<protein>
    <submittedName>
        <fullName evidence="4">HD domain-containing protein</fullName>
    </submittedName>
</protein>
<dbReference type="PANTHER" id="PTHR37294">
    <property type="entry name" value="3'-5' EXORIBONUCLEASE YHAM"/>
    <property type="match status" value="1"/>
</dbReference>
<dbReference type="AlphaFoldDB" id="A0A6M0H0Q4"/>
<accession>A0A6M0H0Q4</accession>
<proteinExistence type="predicted"/>
<dbReference type="SUPFAM" id="SSF109604">
    <property type="entry name" value="HD-domain/PDEase-like"/>
    <property type="match status" value="1"/>
</dbReference>
<dbReference type="Pfam" id="PF01336">
    <property type="entry name" value="tRNA_anti-codon"/>
    <property type="match status" value="1"/>
</dbReference>
<dbReference type="EMBL" id="JAAGPU010000007">
    <property type="protein sequence ID" value="NEU04366.1"/>
    <property type="molecule type" value="Genomic_DNA"/>
</dbReference>
<dbReference type="GO" id="GO:0016787">
    <property type="term" value="F:hydrolase activity"/>
    <property type="evidence" value="ECO:0007669"/>
    <property type="project" value="UniProtKB-KW"/>
</dbReference>
<dbReference type="CDD" id="cd04492">
    <property type="entry name" value="YhaM_OBF_like"/>
    <property type="match status" value="1"/>
</dbReference>